<protein>
    <submittedName>
        <fullName evidence="2">Uncharacterized protein</fullName>
    </submittedName>
</protein>
<evidence type="ECO:0000313" key="3">
    <source>
        <dbReference type="Proteomes" id="UP000594480"/>
    </source>
</evidence>
<feature type="region of interest" description="Disordered" evidence="1">
    <location>
        <begin position="35"/>
        <end position="105"/>
    </location>
</feature>
<keyword evidence="3" id="KW-1185">Reference proteome</keyword>
<feature type="compositionally biased region" description="Basic and acidic residues" evidence="1">
    <location>
        <begin position="90"/>
        <end position="99"/>
    </location>
</feature>
<accession>A0A7S8MW20</accession>
<feature type="compositionally biased region" description="Low complexity" evidence="1">
    <location>
        <begin position="67"/>
        <end position="89"/>
    </location>
</feature>
<proteinExistence type="predicted"/>
<dbReference type="Proteomes" id="UP000594480">
    <property type="component" value="Chromosome"/>
</dbReference>
<feature type="compositionally biased region" description="Basic and acidic residues" evidence="1">
    <location>
        <begin position="35"/>
        <end position="48"/>
    </location>
</feature>
<dbReference type="EMBL" id="CP064760">
    <property type="protein sequence ID" value="QPE04340.1"/>
    <property type="molecule type" value="Genomic_DNA"/>
</dbReference>
<evidence type="ECO:0000256" key="1">
    <source>
        <dbReference type="SAM" id="MobiDB-lite"/>
    </source>
</evidence>
<dbReference type="KEGG" id="msf:IT882_14455"/>
<dbReference type="AlphaFoldDB" id="A0A7S8MW20"/>
<reference evidence="2 3" key="1">
    <citation type="submission" date="2020-11" db="EMBL/GenBank/DDBJ databases">
        <title>Amino acid is mineralized and recycled by bacteria in oceanic microbiome.</title>
        <authorList>
            <person name="Zheng L.Y."/>
        </authorList>
    </citation>
    <scope>NUCLEOTIDE SEQUENCE [LARGE SCALE GENOMIC DNA]</scope>
    <source>
        <strain evidence="2 3">A32-1</strain>
    </source>
</reference>
<sequence>MNDDAAAELRALRARAYGPDADILRDPVAYDRLQELEEQLRSEQRAPERSGGVGDAPPATPVDGEGATSSASTAPSTDGTESSSAAAPSSDDRGSRSGERAPWSPLTRVPPLARVFWGASVLAAAALAGSVTWGFASIPVISEGSGARQIAALDAVQSVDLPPFSGDPETPSTAFQFAGYTLMTVVNSTDDIDSECLVAFSSENVDEESGFPNGPTYYGCGAGAFPPAASVPIHAGSPAEARERFGEGAALQFVLQDDRVGVFIDSAPGRPVS</sequence>
<organism evidence="2 3">
    <name type="scientific">Microbacterium schleiferi</name>
    <dbReference type="NCBI Taxonomy" id="69362"/>
    <lineage>
        <taxon>Bacteria</taxon>
        <taxon>Bacillati</taxon>
        <taxon>Actinomycetota</taxon>
        <taxon>Actinomycetes</taxon>
        <taxon>Micrococcales</taxon>
        <taxon>Microbacteriaceae</taxon>
        <taxon>Microbacterium</taxon>
    </lineage>
</organism>
<dbReference type="RefSeq" id="WP_195692418.1">
    <property type="nucleotide sequence ID" value="NZ_CP064760.1"/>
</dbReference>
<gene>
    <name evidence="2" type="ORF">IT882_14455</name>
</gene>
<evidence type="ECO:0000313" key="2">
    <source>
        <dbReference type="EMBL" id="QPE04340.1"/>
    </source>
</evidence>
<name>A0A7S8MW20_9MICO</name>